<dbReference type="EMBL" id="VSSQ01059729">
    <property type="protein sequence ID" value="MPN13240.1"/>
    <property type="molecule type" value="Genomic_DNA"/>
</dbReference>
<keyword evidence="2" id="KW-0547">Nucleotide-binding</keyword>
<gene>
    <name evidence="5" type="primary">carB_49</name>
    <name evidence="5" type="ORF">SDC9_160561</name>
</gene>
<organism evidence="5">
    <name type="scientific">bioreactor metagenome</name>
    <dbReference type="NCBI Taxonomy" id="1076179"/>
    <lineage>
        <taxon>unclassified sequences</taxon>
        <taxon>metagenomes</taxon>
        <taxon>ecological metagenomes</taxon>
    </lineage>
</organism>
<dbReference type="InterPro" id="IPR036914">
    <property type="entry name" value="MGS-like_dom_sf"/>
</dbReference>
<keyword evidence="1 5" id="KW-0436">Ligase</keyword>
<dbReference type="Gene3D" id="3.40.50.1380">
    <property type="entry name" value="Methylglyoxal synthase-like domain"/>
    <property type="match status" value="1"/>
</dbReference>
<proteinExistence type="predicted"/>
<dbReference type="SUPFAM" id="SSF56059">
    <property type="entry name" value="Glutathione synthetase ATP-binding domain-like"/>
    <property type="match status" value="1"/>
</dbReference>
<dbReference type="PANTHER" id="PTHR11405">
    <property type="entry name" value="CARBAMOYLTRANSFERASE FAMILY MEMBER"/>
    <property type="match status" value="1"/>
</dbReference>
<dbReference type="GO" id="GO:0005737">
    <property type="term" value="C:cytoplasm"/>
    <property type="evidence" value="ECO:0007669"/>
    <property type="project" value="TreeGrafter"/>
</dbReference>
<dbReference type="PROSITE" id="PS51855">
    <property type="entry name" value="MGS"/>
    <property type="match status" value="1"/>
</dbReference>
<evidence type="ECO:0000259" key="4">
    <source>
        <dbReference type="PROSITE" id="PS51855"/>
    </source>
</evidence>
<feature type="domain" description="MGS-like" evidence="4">
    <location>
        <begin position="79"/>
        <end position="140"/>
    </location>
</feature>
<comment type="caution">
    <text evidence="5">The sequence shown here is derived from an EMBL/GenBank/DDBJ whole genome shotgun (WGS) entry which is preliminary data.</text>
</comment>
<dbReference type="GO" id="GO:0004088">
    <property type="term" value="F:carbamoyl-phosphate synthase (glutamine-hydrolyzing) activity"/>
    <property type="evidence" value="ECO:0007669"/>
    <property type="project" value="UniProtKB-EC"/>
</dbReference>
<evidence type="ECO:0000256" key="2">
    <source>
        <dbReference type="ARBA" id="ARBA00022741"/>
    </source>
</evidence>
<dbReference type="GO" id="GO:0006541">
    <property type="term" value="P:glutamine metabolic process"/>
    <property type="evidence" value="ECO:0007669"/>
    <property type="project" value="TreeGrafter"/>
</dbReference>
<dbReference type="AlphaFoldDB" id="A0A645FGZ2"/>
<accession>A0A645FGZ2</accession>
<dbReference type="GO" id="GO:0005524">
    <property type="term" value="F:ATP binding"/>
    <property type="evidence" value="ECO:0007669"/>
    <property type="project" value="UniProtKB-KW"/>
</dbReference>
<dbReference type="EC" id="6.3.5.5" evidence="5"/>
<evidence type="ECO:0000256" key="1">
    <source>
        <dbReference type="ARBA" id="ARBA00022598"/>
    </source>
</evidence>
<dbReference type="InterPro" id="IPR011607">
    <property type="entry name" value="MGS-like_dom"/>
</dbReference>
<protein>
    <submittedName>
        <fullName evidence="5">Carbamoyl-phosphate synthase large chain</fullName>
        <ecNumber evidence="5">6.3.5.5</ecNumber>
    </submittedName>
</protein>
<keyword evidence="3" id="KW-0067">ATP-binding</keyword>
<dbReference type="Gene3D" id="3.30.470.20">
    <property type="entry name" value="ATP-grasp fold, B domain"/>
    <property type="match status" value="1"/>
</dbReference>
<reference evidence="5" key="1">
    <citation type="submission" date="2019-08" db="EMBL/GenBank/DDBJ databases">
        <authorList>
            <person name="Kucharzyk K."/>
            <person name="Murdoch R.W."/>
            <person name="Higgins S."/>
            <person name="Loffler F."/>
        </authorList>
    </citation>
    <scope>NUCLEOTIDE SEQUENCE</scope>
</reference>
<name>A0A645FGZ2_9ZZZZ</name>
<sequence length="140" mass="15343">MVKLATDIILGNNLENMGYTPGLAEESSLVAVKVPVFSFSKLTMVDTFLGPEMKSTGEVMGVDKSLGKALYKGLLASGVKILKEGNVLLSIAERDKEESLQLSMKLLKLGYKMFATENTYTYLKEQDIDVALIPMKEVSE</sequence>
<dbReference type="SUPFAM" id="SSF52335">
    <property type="entry name" value="Methylglyoxal synthase-like"/>
    <property type="match status" value="1"/>
</dbReference>
<dbReference type="PANTHER" id="PTHR11405:SF53">
    <property type="entry name" value="CARBAMOYL-PHOSPHATE SYNTHASE [AMMONIA], MITOCHONDRIAL"/>
    <property type="match status" value="1"/>
</dbReference>
<evidence type="ECO:0000256" key="3">
    <source>
        <dbReference type="ARBA" id="ARBA00022840"/>
    </source>
</evidence>
<evidence type="ECO:0000313" key="5">
    <source>
        <dbReference type="EMBL" id="MPN13240.1"/>
    </source>
</evidence>